<dbReference type="GO" id="GO:0005524">
    <property type="term" value="F:ATP binding"/>
    <property type="evidence" value="ECO:0007669"/>
    <property type="project" value="UniProtKB-KW"/>
</dbReference>
<protein>
    <submittedName>
        <fullName evidence="12">Ribose transport system ATP-binding protein</fullName>
    </submittedName>
</protein>
<dbReference type="PANTHER" id="PTHR43790">
    <property type="entry name" value="CARBOHYDRATE TRANSPORT ATP-BINDING PROTEIN MG119-RELATED"/>
    <property type="match status" value="1"/>
</dbReference>
<dbReference type="GO" id="GO:0005886">
    <property type="term" value="C:plasma membrane"/>
    <property type="evidence" value="ECO:0007669"/>
    <property type="project" value="UniProtKB-SubCell"/>
</dbReference>
<keyword evidence="5" id="KW-0762">Sugar transport</keyword>
<dbReference type="InterPro" id="IPR050107">
    <property type="entry name" value="ABC_carbohydrate_import_ATPase"/>
</dbReference>
<evidence type="ECO:0000256" key="9">
    <source>
        <dbReference type="ARBA" id="ARBA00022967"/>
    </source>
</evidence>
<dbReference type="CDD" id="cd03215">
    <property type="entry name" value="ABC_Carb_Monos_II"/>
    <property type="match status" value="1"/>
</dbReference>
<keyword evidence="13" id="KW-1185">Reference proteome</keyword>
<keyword evidence="4" id="KW-1003">Cell membrane</keyword>
<proteinExistence type="inferred from homology"/>
<comment type="subcellular location">
    <subcellularLocation>
        <location evidence="1">Cell membrane</location>
        <topology evidence="1">Peripheral membrane protein</topology>
    </subcellularLocation>
</comment>
<evidence type="ECO:0000256" key="7">
    <source>
        <dbReference type="ARBA" id="ARBA00022741"/>
    </source>
</evidence>
<evidence type="ECO:0000259" key="11">
    <source>
        <dbReference type="PROSITE" id="PS50893"/>
    </source>
</evidence>
<evidence type="ECO:0000256" key="1">
    <source>
        <dbReference type="ARBA" id="ARBA00004202"/>
    </source>
</evidence>
<evidence type="ECO:0000313" key="13">
    <source>
        <dbReference type="Proteomes" id="UP000523821"/>
    </source>
</evidence>
<dbReference type="SUPFAM" id="SSF52540">
    <property type="entry name" value="P-loop containing nucleoside triphosphate hydrolases"/>
    <property type="match status" value="2"/>
</dbReference>
<dbReference type="InterPro" id="IPR003593">
    <property type="entry name" value="AAA+_ATPase"/>
</dbReference>
<keyword evidence="10" id="KW-0472">Membrane</keyword>
<dbReference type="InterPro" id="IPR003439">
    <property type="entry name" value="ABC_transporter-like_ATP-bd"/>
</dbReference>
<evidence type="ECO:0000256" key="5">
    <source>
        <dbReference type="ARBA" id="ARBA00022597"/>
    </source>
</evidence>
<dbReference type="CDD" id="cd03216">
    <property type="entry name" value="ABC_Carb_Monos_I"/>
    <property type="match status" value="1"/>
</dbReference>
<reference evidence="12 13" key="1">
    <citation type="submission" date="2020-08" db="EMBL/GenBank/DDBJ databases">
        <title>Genomic Encyclopedia of Type Strains, Phase IV (KMG-IV): sequencing the most valuable type-strain genomes for metagenomic binning, comparative biology and taxonomic classification.</title>
        <authorList>
            <person name="Goeker M."/>
        </authorList>
    </citation>
    <scope>NUCLEOTIDE SEQUENCE [LARGE SCALE GENOMIC DNA]</scope>
    <source>
        <strain evidence="12 13">DSM 16268</strain>
    </source>
</reference>
<dbReference type="SMART" id="SM00382">
    <property type="entry name" value="AAA"/>
    <property type="match status" value="2"/>
</dbReference>
<dbReference type="EMBL" id="JACHOO010000001">
    <property type="protein sequence ID" value="MBB5751176.1"/>
    <property type="molecule type" value="Genomic_DNA"/>
</dbReference>
<feature type="domain" description="ABC transporter" evidence="11">
    <location>
        <begin position="3"/>
        <end position="238"/>
    </location>
</feature>
<organism evidence="12 13">
    <name type="scientific">Prosthecomicrobium pneumaticum</name>
    <dbReference type="NCBI Taxonomy" id="81895"/>
    <lineage>
        <taxon>Bacteria</taxon>
        <taxon>Pseudomonadati</taxon>
        <taxon>Pseudomonadota</taxon>
        <taxon>Alphaproteobacteria</taxon>
        <taxon>Hyphomicrobiales</taxon>
        <taxon>Kaistiaceae</taxon>
        <taxon>Prosthecomicrobium</taxon>
    </lineage>
</organism>
<dbReference type="InterPro" id="IPR017871">
    <property type="entry name" value="ABC_transporter-like_CS"/>
</dbReference>
<keyword evidence="7" id="KW-0547">Nucleotide-binding</keyword>
<dbReference type="FunFam" id="3.40.50.300:FF:000127">
    <property type="entry name" value="Ribose import ATP-binding protein RbsA"/>
    <property type="match status" value="1"/>
</dbReference>
<keyword evidence="6" id="KW-0677">Repeat</keyword>
<evidence type="ECO:0000256" key="6">
    <source>
        <dbReference type="ARBA" id="ARBA00022737"/>
    </source>
</evidence>
<dbReference type="Proteomes" id="UP000523821">
    <property type="component" value="Unassembled WGS sequence"/>
</dbReference>
<keyword evidence="3" id="KW-0813">Transport</keyword>
<name>A0A7W9CTC3_9HYPH</name>
<dbReference type="PROSITE" id="PS50893">
    <property type="entry name" value="ABC_TRANSPORTER_2"/>
    <property type="match status" value="2"/>
</dbReference>
<accession>A0A7W9CTC3</accession>
<evidence type="ECO:0000256" key="8">
    <source>
        <dbReference type="ARBA" id="ARBA00022840"/>
    </source>
</evidence>
<dbReference type="AlphaFoldDB" id="A0A7W9CTC3"/>
<dbReference type="PANTHER" id="PTHR43790:SF3">
    <property type="entry name" value="D-ALLOSE IMPORT ATP-BINDING PROTEIN ALSA-RELATED"/>
    <property type="match status" value="1"/>
</dbReference>
<evidence type="ECO:0000313" key="12">
    <source>
        <dbReference type="EMBL" id="MBB5751176.1"/>
    </source>
</evidence>
<dbReference type="InterPro" id="IPR027417">
    <property type="entry name" value="P-loop_NTPase"/>
</dbReference>
<feature type="domain" description="ABC transporter" evidence="11">
    <location>
        <begin position="250"/>
        <end position="496"/>
    </location>
</feature>
<dbReference type="Pfam" id="PF00005">
    <property type="entry name" value="ABC_tran"/>
    <property type="match status" value="2"/>
</dbReference>
<keyword evidence="8 12" id="KW-0067">ATP-binding</keyword>
<dbReference type="Gene3D" id="3.40.50.300">
    <property type="entry name" value="P-loop containing nucleotide triphosphate hydrolases"/>
    <property type="match status" value="2"/>
</dbReference>
<dbReference type="RefSeq" id="WP_183851753.1">
    <property type="nucleotide sequence ID" value="NZ_JACHOO010000001.1"/>
</dbReference>
<dbReference type="GO" id="GO:0016887">
    <property type="term" value="F:ATP hydrolysis activity"/>
    <property type="evidence" value="ECO:0007669"/>
    <property type="project" value="InterPro"/>
</dbReference>
<comment type="caution">
    <text evidence="12">The sequence shown here is derived from an EMBL/GenBank/DDBJ whole genome shotgun (WGS) entry which is preliminary data.</text>
</comment>
<gene>
    <name evidence="12" type="ORF">GGQ63_000219</name>
</gene>
<evidence type="ECO:0000256" key="4">
    <source>
        <dbReference type="ARBA" id="ARBA00022475"/>
    </source>
</evidence>
<evidence type="ECO:0000256" key="10">
    <source>
        <dbReference type="ARBA" id="ARBA00023136"/>
    </source>
</evidence>
<comment type="similarity">
    <text evidence="2">Belongs to the ABC transporter superfamily.</text>
</comment>
<evidence type="ECO:0000256" key="3">
    <source>
        <dbReference type="ARBA" id="ARBA00022448"/>
    </source>
</evidence>
<sequence>MRLTVEDIGKSFPGVTALDGVSFEIRPGEIHALMGENGAGKSTLIKIITGLYRPDRGRLLVDGVPADFHSPRDAIAAGISAVHQERNLIPRFTVGENILLERLPRRHGLVDYGRVHREARRFLDMIDPSIDTRTEVRRLSVAQMQIVEIAKALSLEAGVLLLDEPTASITGHEADALFAVLRRLKAEGKAIVFVSHKLEEVTAISDRVTVLRDGKVAAAGEPIASMSRGRIVSAMIGREERVAEIGERDLRDRTAVLEARGVATALGHRDIGFTLRKGEILGLYGLVGAGRTELARALIGDVRITAGEVRVNGRPVAIASVPEAIRRHRIGYISEDRKAEGLILAHPVRSNVAITVWRRIASALGLVGRGAERRIVEPLVRKLDLKTPSIEQGVGKLSGGNQQKVSIAKWLAAGVEILIIDEPTVGIDIKTKTAIHELIAEITRDGVSVLLISSDMPEMITLADRILVMRDFALVGEIENSRRYEPMSRRIMSFIHQGAEGAAENEPNGPEAAHG</sequence>
<evidence type="ECO:0000256" key="2">
    <source>
        <dbReference type="ARBA" id="ARBA00005417"/>
    </source>
</evidence>
<keyword evidence="9" id="KW-1278">Translocase</keyword>
<dbReference type="PROSITE" id="PS00211">
    <property type="entry name" value="ABC_TRANSPORTER_1"/>
    <property type="match status" value="1"/>
</dbReference>